<dbReference type="VEuPathDB" id="FungiDB:CJJ09_002358"/>
<accession>A0A0L0NP03</accession>
<dbReference type="VEuPathDB" id="FungiDB:QG37_08106"/>
<comment type="caution">
    <text evidence="3">The sequence shown here is derived from an EMBL/GenBank/DDBJ whole genome shotgun (WGS) entry which is preliminary data.</text>
</comment>
<dbReference type="AlphaFoldDB" id="A0A0L0NP03"/>
<gene>
    <name evidence="3" type="ORF">QG37_08106</name>
</gene>
<dbReference type="FunFam" id="3.40.50.1820:FF:000205">
    <property type="entry name" value="Non-haem bromoperoxidase BPO-A2"/>
    <property type="match status" value="1"/>
</dbReference>
<dbReference type="Proteomes" id="UP000037122">
    <property type="component" value="Unassembled WGS sequence"/>
</dbReference>
<dbReference type="Gene3D" id="3.40.50.1820">
    <property type="entry name" value="alpha/beta hydrolase"/>
    <property type="match status" value="1"/>
</dbReference>
<evidence type="ECO:0000313" key="3">
    <source>
        <dbReference type="EMBL" id="KND95773.1"/>
    </source>
</evidence>
<dbReference type="InterPro" id="IPR029058">
    <property type="entry name" value="AB_hydrolase_fold"/>
</dbReference>
<dbReference type="InterPro" id="IPR000073">
    <property type="entry name" value="AB_hydrolase_1"/>
</dbReference>
<dbReference type="PRINTS" id="PR00111">
    <property type="entry name" value="ABHYDROLASE"/>
</dbReference>
<name>A0A0L0NP03_CANAR</name>
<dbReference type="VEuPathDB" id="FungiDB:CJI96_0001109"/>
<dbReference type="InterPro" id="IPR000639">
    <property type="entry name" value="Epox_hydrolase-like"/>
</dbReference>
<sequence length="276" mass="30702">MSGSSYLKLSDGTNLFYKDWGTGDPIVFSHGWPLSSDAFEDQMFYLALKGYRVIAHDRRGHGRSSQPWLGHNMDQYADDLAELVNHLGLKNAVHVGHSTGGGEVARYLARHGTKNARKAVLIGAVPPLMIKTDFNPDGVPKDALDDIRNNVLKDRSQFFQDLPTLFYGFNHDESKKSQGLIDGFWYQGMQASIKALHDCVAAFSETDQREDLKGIDIPTLVLYGDDDQIVPPKTSSEAALKLLPKGEKKVYEGSSHGICSTHKDQVNKDLYEFISK</sequence>
<dbReference type="PANTHER" id="PTHR43433">
    <property type="entry name" value="HYDROLASE, ALPHA/BETA FOLD FAMILY PROTEIN"/>
    <property type="match status" value="1"/>
</dbReference>
<dbReference type="VEuPathDB" id="FungiDB:B9J08_000389"/>
<protein>
    <recommendedName>
        <fullName evidence="2">AB hydrolase-1 domain-containing protein</fullName>
    </recommendedName>
</protein>
<dbReference type="EMBL" id="LGST01000066">
    <property type="protein sequence ID" value="KND95773.1"/>
    <property type="molecule type" value="Genomic_DNA"/>
</dbReference>
<proteinExistence type="inferred from homology"/>
<dbReference type="PANTHER" id="PTHR43433:SF3">
    <property type="entry name" value="NON-HEME CHLOROPEROXIDASE"/>
    <property type="match status" value="1"/>
</dbReference>
<dbReference type="PRINTS" id="PR00412">
    <property type="entry name" value="EPOXHYDRLASE"/>
</dbReference>
<dbReference type="VEuPathDB" id="FungiDB:CJJ07_003942"/>
<dbReference type="Pfam" id="PF00561">
    <property type="entry name" value="Abhydrolase_1"/>
    <property type="match status" value="1"/>
</dbReference>
<reference evidence="4" key="1">
    <citation type="journal article" date="2015" name="BMC Genomics">
        <title>Draft genome of a commonly misdiagnosed multidrug resistant pathogen Candida auris.</title>
        <authorList>
            <person name="Chatterjee S."/>
            <person name="Alampalli S.V."/>
            <person name="Nageshan R.K."/>
            <person name="Chettiar S.T."/>
            <person name="Joshi S."/>
            <person name="Tatu U.S."/>
        </authorList>
    </citation>
    <scope>NUCLEOTIDE SEQUENCE [LARGE SCALE GENOMIC DNA]</scope>
    <source>
        <strain evidence="4">6684</strain>
    </source>
</reference>
<evidence type="ECO:0000256" key="1">
    <source>
        <dbReference type="ARBA" id="ARBA00038128"/>
    </source>
</evidence>
<organism evidence="3 4">
    <name type="scientific">Candidozyma auris</name>
    <name type="common">Yeast</name>
    <name type="synonym">Candida auris</name>
    <dbReference type="NCBI Taxonomy" id="498019"/>
    <lineage>
        <taxon>Eukaryota</taxon>
        <taxon>Fungi</taxon>
        <taxon>Dikarya</taxon>
        <taxon>Ascomycota</taxon>
        <taxon>Saccharomycotina</taxon>
        <taxon>Pichiomycetes</taxon>
        <taxon>Metschnikowiaceae</taxon>
        <taxon>Candidozyma</taxon>
    </lineage>
</organism>
<evidence type="ECO:0000313" key="4">
    <source>
        <dbReference type="Proteomes" id="UP000037122"/>
    </source>
</evidence>
<dbReference type="SUPFAM" id="SSF53474">
    <property type="entry name" value="alpha/beta-Hydrolases"/>
    <property type="match status" value="1"/>
</dbReference>
<comment type="similarity">
    <text evidence="1">Belongs to the AB hydrolase superfamily. Bacterial non-heme haloperoxidase / perhydrolase family.</text>
</comment>
<dbReference type="VEuPathDB" id="FungiDB:CJI97_000389"/>
<dbReference type="GO" id="GO:0003824">
    <property type="term" value="F:catalytic activity"/>
    <property type="evidence" value="ECO:0007669"/>
    <property type="project" value="InterPro"/>
</dbReference>
<feature type="domain" description="AB hydrolase-1" evidence="2">
    <location>
        <begin position="25"/>
        <end position="261"/>
    </location>
</feature>
<evidence type="ECO:0000259" key="2">
    <source>
        <dbReference type="Pfam" id="PF00561"/>
    </source>
</evidence>
<dbReference type="InterPro" id="IPR050471">
    <property type="entry name" value="AB_hydrolase"/>
</dbReference>